<proteinExistence type="predicted"/>
<reference evidence="3" key="1">
    <citation type="journal article" date="2019" name="Sci. Rep.">
        <title>Draft genome of Tanacetum cinerariifolium, the natural source of mosquito coil.</title>
        <authorList>
            <person name="Yamashiro T."/>
            <person name="Shiraishi A."/>
            <person name="Satake H."/>
            <person name="Nakayama K."/>
        </authorList>
    </citation>
    <scope>NUCLEOTIDE SEQUENCE</scope>
</reference>
<dbReference type="PROSITE" id="PS51278">
    <property type="entry name" value="GATASE_TYPE_2"/>
    <property type="match status" value="1"/>
</dbReference>
<feature type="compositionally biased region" description="Low complexity" evidence="1">
    <location>
        <begin position="4882"/>
        <end position="4899"/>
    </location>
</feature>
<feature type="region of interest" description="Disordered" evidence="1">
    <location>
        <begin position="2763"/>
        <end position="2789"/>
    </location>
</feature>
<feature type="compositionally biased region" description="Basic residues" evidence="1">
    <location>
        <begin position="3268"/>
        <end position="3279"/>
    </location>
</feature>
<feature type="compositionally biased region" description="Basic and acidic residues" evidence="1">
    <location>
        <begin position="2950"/>
        <end position="2963"/>
    </location>
</feature>
<feature type="region of interest" description="Disordered" evidence="1">
    <location>
        <begin position="3586"/>
        <end position="3630"/>
    </location>
</feature>
<feature type="domain" description="Glutamine amidotransferase type-2" evidence="2">
    <location>
        <begin position="304"/>
        <end position="506"/>
    </location>
</feature>
<dbReference type="InterPro" id="IPR033738">
    <property type="entry name" value="AsnB_N"/>
</dbReference>
<feature type="compositionally biased region" description="Basic and acidic residues" evidence="1">
    <location>
        <begin position="2770"/>
        <end position="2779"/>
    </location>
</feature>
<feature type="compositionally biased region" description="Low complexity" evidence="1">
    <location>
        <begin position="5444"/>
        <end position="5454"/>
    </location>
</feature>
<feature type="compositionally biased region" description="Basic residues" evidence="1">
    <location>
        <begin position="1817"/>
        <end position="1832"/>
    </location>
</feature>
<feature type="compositionally biased region" description="Basic residues" evidence="1">
    <location>
        <begin position="4319"/>
        <end position="4332"/>
    </location>
</feature>
<feature type="region of interest" description="Disordered" evidence="1">
    <location>
        <begin position="1016"/>
        <end position="1047"/>
    </location>
</feature>
<dbReference type="CDD" id="cd00712">
    <property type="entry name" value="AsnB"/>
    <property type="match status" value="1"/>
</dbReference>
<feature type="compositionally biased region" description="Basic residues" evidence="1">
    <location>
        <begin position="5789"/>
        <end position="5802"/>
    </location>
</feature>
<feature type="compositionally biased region" description="Gly residues" evidence="1">
    <location>
        <begin position="3093"/>
        <end position="3109"/>
    </location>
</feature>
<dbReference type="Pfam" id="PF13537">
    <property type="entry name" value="GATase_7"/>
    <property type="match status" value="1"/>
</dbReference>
<feature type="compositionally biased region" description="Low complexity" evidence="1">
    <location>
        <begin position="3014"/>
        <end position="3024"/>
    </location>
</feature>
<feature type="region of interest" description="Disordered" evidence="1">
    <location>
        <begin position="760"/>
        <end position="831"/>
    </location>
</feature>
<name>A0A699GF28_TANCI</name>
<evidence type="ECO:0000256" key="1">
    <source>
        <dbReference type="SAM" id="MobiDB-lite"/>
    </source>
</evidence>
<feature type="compositionally biased region" description="Basic residues" evidence="1">
    <location>
        <begin position="813"/>
        <end position="827"/>
    </location>
</feature>
<feature type="region of interest" description="Disordered" evidence="1">
    <location>
        <begin position="5547"/>
        <end position="5838"/>
    </location>
</feature>
<feature type="compositionally biased region" description="Basic residues" evidence="1">
    <location>
        <begin position="4598"/>
        <end position="4623"/>
    </location>
</feature>
<dbReference type="InterPro" id="IPR051786">
    <property type="entry name" value="ASN_synthetase/amidase"/>
</dbReference>
<feature type="compositionally biased region" description="Low complexity" evidence="1">
    <location>
        <begin position="3040"/>
        <end position="3057"/>
    </location>
</feature>
<feature type="compositionally biased region" description="Low complexity" evidence="1">
    <location>
        <begin position="5562"/>
        <end position="5577"/>
    </location>
</feature>
<feature type="compositionally biased region" description="Basic and acidic residues" evidence="1">
    <location>
        <begin position="3350"/>
        <end position="3365"/>
    </location>
</feature>
<feature type="compositionally biased region" description="Low complexity" evidence="1">
    <location>
        <begin position="3841"/>
        <end position="3856"/>
    </location>
</feature>
<feature type="region of interest" description="Disordered" evidence="1">
    <location>
        <begin position="4811"/>
        <end position="4932"/>
    </location>
</feature>
<feature type="compositionally biased region" description="Low complexity" evidence="1">
    <location>
        <begin position="1807"/>
        <end position="1816"/>
    </location>
</feature>
<protein>
    <recommendedName>
        <fullName evidence="2">Glutamine amidotransferase type-2 domain-containing protein</fullName>
    </recommendedName>
</protein>
<feature type="compositionally biased region" description="Low complexity" evidence="1">
    <location>
        <begin position="926"/>
        <end position="951"/>
    </location>
</feature>
<feature type="compositionally biased region" description="Basic and acidic residues" evidence="1">
    <location>
        <begin position="2856"/>
        <end position="2868"/>
    </location>
</feature>
<feature type="region of interest" description="Disordered" evidence="1">
    <location>
        <begin position="857"/>
        <end position="876"/>
    </location>
</feature>
<feature type="compositionally biased region" description="Basic residues" evidence="1">
    <location>
        <begin position="4900"/>
        <end position="4920"/>
    </location>
</feature>
<feature type="compositionally biased region" description="Basic and acidic residues" evidence="1">
    <location>
        <begin position="3697"/>
        <end position="3711"/>
    </location>
</feature>
<feature type="compositionally biased region" description="Low complexity" evidence="1">
    <location>
        <begin position="2968"/>
        <end position="2977"/>
    </location>
</feature>
<organism evidence="3">
    <name type="scientific">Tanacetum cinerariifolium</name>
    <name type="common">Dalmatian daisy</name>
    <name type="synonym">Chrysanthemum cinerariifolium</name>
    <dbReference type="NCBI Taxonomy" id="118510"/>
    <lineage>
        <taxon>Eukaryota</taxon>
        <taxon>Viridiplantae</taxon>
        <taxon>Streptophyta</taxon>
        <taxon>Embryophyta</taxon>
        <taxon>Tracheophyta</taxon>
        <taxon>Spermatophyta</taxon>
        <taxon>Magnoliopsida</taxon>
        <taxon>eudicotyledons</taxon>
        <taxon>Gunneridae</taxon>
        <taxon>Pentapetalae</taxon>
        <taxon>asterids</taxon>
        <taxon>campanulids</taxon>
        <taxon>Asterales</taxon>
        <taxon>Asteraceae</taxon>
        <taxon>Asteroideae</taxon>
        <taxon>Anthemideae</taxon>
        <taxon>Anthemidinae</taxon>
        <taxon>Tanacetum</taxon>
    </lineage>
</organism>
<dbReference type="PANTHER" id="PTHR43284">
    <property type="entry name" value="ASPARAGINE SYNTHETASE (GLUTAMINE-HYDROLYZING)"/>
    <property type="match status" value="1"/>
</dbReference>
<feature type="region of interest" description="Disordered" evidence="1">
    <location>
        <begin position="3794"/>
        <end position="3856"/>
    </location>
</feature>
<feature type="compositionally biased region" description="Low complexity" evidence="1">
    <location>
        <begin position="4122"/>
        <end position="4143"/>
    </location>
</feature>
<feature type="compositionally biased region" description="Low complexity" evidence="1">
    <location>
        <begin position="5775"/>
        <end position="5788"/>
    </location>
</feature>
<dbReference type="InterPro" id="IPR017932">
    <property type="entry name" value="GATase_2_dom"/>
</dbReference>
<sequence length="7079" mass="758612">MEIVAVNSRPVAKAAIRVTMRMSVPLQGNVPTDNLSAYFRYQTVCGLQDNAIVLPVVASRPRYRLLAALGQVIIGARKRLAAKKSLIGRKRRRMGRRDDQVFVGIDQRALGHRITAPQDEHQPAPLRGQPGDGAVGKGFPTVIGMRAGLARAHGQHAVEQEHALPGPVRQIGVAALDAEVAVQFLEDVLQARLRPIAVRDRETKPHGRARRVVRVLAEDDHLDVVERGQVEGLENILAGRAAWSCRVLLLDEGSQRWPVRLLELILQLRFPRRLDTDGHACSGSDDLSASAHRPIHSSRVKHMCGIWGWVHQGVDDGEAGAAHATMATIERAFRHIDRRGPDARGTRQVASFGHTVTLAHSRLAVLELSKLGAQPMVDDTSGWCLVFNGEIYNYREIRAELRDAGQIIHGDSDTMVLLRAWATWGLDALPRLNGMFAFAAFNQRTGTLWLVRDRFGVKPLFWARGPGNELVFGSSVAGIAAQLDPVPAPPRPPRHQRGRVVRAAARRGGPARADRPAAPAGAGGTLPRAVRGCGGAAAPQPCASGRVAQRRARLCGNCLHGGALARWQPGARPGCRHHGWAARILVRLAIGAGIRGTGRGRVGQGGRDRCHVGLAAAVRSAARRPAGANAGVPGSAVFRIESAGATPGVSHRQGGRLQAAPPDQRAGVAVFAGTDAGARSGPGAHVLAQSQPLPGPQRGVPPAVMGKRASEPVGRVRHVAAGAADCRHRAVEPAHAAALRGPQFDGLWRGVAPAVHGLPPGGAGAGAAHIQQDRQRLRQMAAAPHDRRPGARRHPPQPQEARLRRGAGLDRAGHRRQPARAHPRPWRRAAGGLPPVVGPSRARHPHLPQAVRVAGGGRFRRAPGDRGHAGAGGRGRRCRRYRACAAGRGRRGPPAAGAAPGVALLPHGRRAGRRPVPLPRSRTDPLRPAAAPARQAAGQAAGRGAQLSDPGRTGGGAGRPAAGARPRLLRGRDHRHARHPASGARTRAGAGAAVAGGAVRNACAAPGDAKCARLAPGGRLRRGGPGRRGPRDGAQFLRPGDPAAGTELPERAADQAVRIHGGRVAGGGIRLSVMARDRGRSPVRLVRTIPLGGRSGEAGGAVRRRPWRDNDRLGVDGRQHVVRLLVRVVRAAHHGAHGGVLEAHLVRFLLEHLEHVRVHVAAHRQVAVGRRQVLADGQHVDVVLAHVAHDLQDFLVGLAQAHHQAGLGLDVRVQGLEVLEQLERVQVIGAGTRFLVQARHGFQVVVHHVRQAIGKDRQGFFQAAAEVGHQHFDLRQWRLVLGLGDALHEVGGAAVAQVVAVHRGDHHVAQAQLGDGVGQVGRFADVERVGTAVAHVAERAAAGALVAHDHERGRALAEAFADVGAAGLFAHGHQLVLAQDVLDFIEAARRRGALDPDPLRLLEALDLFDRHDLDRDARGFAGAFLLVARVVSGGAGGDLSGHLAACPRGLMWLFRFYCGVRRGRLGHVDIEHPYQFFGQLLLHVRQRCLGADGAHVGRFQPGIAARVDPGKRRQVHRHIERQAVVGAAVAAHLEAERGDLGAPPGSLAARLVAAQVHQQVNHHLAGAVEGHFPAAVGLHHGNRCGPGQQVAAVGAQAQREHGRVFDDPQLVARVRRAGVGKGAHRGKRGLVVGKAEAVNLGSGGGRHRAIINQAAGRGWTAARTGSAKTPGLVSFIHMANLAVSAVRKVYSAFLATFIHKVIHRRDELQPPPAQLFRPARVRGGRPPREFFARGGRVAPDAWSDQPPGPGVFPFPGPHVRGDRRGDRRHARRRQPAPDAGRARMVCRALAHAPAGRVHRAASRPRTGAANGNACRRSGARGRRCRHRVRPGHASRLAGGAADGRGVLSGRGDALPRGGGAGAAAGTGGNGIIARAVGRGRRGAAAPRGGGARDCRRAAGAALGPGRAVRASVLPGHAARSGGPAAGGGAAALAARRNRRLPAPAAGEIALGRRTDFHFAFVEFLVVLLHDQHDGRGEVDMGRPHHLDRKVARLGQSGDVSMDRAARNRCSGAATACCDIEHADRGSDVRAGPGGRCPAHAAAAVVAIAAAVEQLAPAAAAAPVAPAAGVAAALAAVDALASTATGPVVAAGLAGTAGDPVAAAAHAVAAFPAGPVAVAAAAVRFAAVTAAVTAVPAVAAAVPAAAHRRRHCRAIAGPPALGPVMQLDPHVARIDGLRRRIGRAHLIGRQCADHLRAARTLATLLLRILRQLPVLRRQLRRPGADHRARLTVVPTPLLEAVRAAIAIAVGQAGAVGLDAIGTAIAIAVRSAGTVGFKTVRAAVAVAVGQAGAAGADAARAAGARRRRGRCGQVRLLRARHELVAAVDAHRVAALELRARQHREAGAMVAAVVFSAARRERLALVGPAQALLVAGRHPVAGHEAVARRERIPAQARPVARVVDAAHPAHQRRRPHGTAGRTARRPEPALAHVDPAAVMRRRIAPRRVIDPGPAPRRQPGPAAVAVRRPVGRHVARRPQRAVVDALGPAAVAVQFLVTGHAARYIPGADHRFRHAVAFVGPHVETVAPRHAGAHVLAGDIDLAAGGNGDRRAGAIDAGGAGQHRHQAGIGHAVHVHPQQARFDHRDARLRRGQFEIAQQLLVAHADADAAVIETQAQQVVIQFGDFQVGVGIEPHRRRADAELGAPAAGRGQVAAGRHRPVQRDGHRLVLAAQRDLALGRGDPAHGGRQVVLCVGGGGRTEAGQDGQQDGGNDLAAHGVAPVVRSAGGSAAFHEKQRGPHAHQQAAEHAVLLPDGARVAEKALHRRRQQGIAVHDDQVDRTHGGGQDQQLRQQRRALRNKLRQHGHHEDDALGVGGIGQKTRQITLARRRHHHFQPGFAGADRHLGPPLRQAQVNQVQRTDRLDDVERDFGRQQQRAHARTGNEKDHQQARLQAEDGGAGAPHAIRQPVRHRQHGARSGRDGNNAGGNKKSQPGGKAHPVCADRRHRVHPRRRDRDEQGRGQENRRRAGRRPGAQCAAGGRRARQPRAAGGVGRGRGLAQEQGDPGAGRAGHQRLSAAGDHAAADGGRPVPVLRGVRKDRPQRAAQGRSRAAQAAAVGRAGRSRGRPAGAGTGKDQGRRAHRLHPVGRDHRHRAGHGGGRTVCRAGSGGGGHCPHHDDPVGGGHGRHVHGGRRHPGAWHSRQPRRGAPRGGSGGGRAGHRPGAGLHRPERDRRRGRPGRRRAGAGGGDAGRQSVAHGQKTVKIIHCRAELSRMNPLQASHSQRWDGAQQHRQLARQRPVPAWPAAGRPAPAVFRVSRLCTPRRPRQPAQHHAGRGGHRHRLRSGIPRDLGRRQRPLAGRQGAHAVRRPQQSHRHAGHHLGHYRTQGHRAGYRARPRNGRRHAARHRRRRDHHRPPWQDRIPEPHRRAADGLAQRRSARDRYCRHPATHRRGRQTDCRARGAAMPAAAAVGGVQLAKPAGHARGPPHRGRGIGIADLVRHGRAAGRRGGVPRRQPRAQAHPATVVERHPRHPYRPDQPTRVRGADCRRAAQRQGGRPRARAAVHGPRPVQDRQRHLRPPRRRPAAATAGAHAANPDARQRHPGAAGRRRAGRAAAALSHRPGAPDCRRPAAVDPQFPLRLAGTHLRAGRVHRHGGSDAPQQVDDGVADGGRPGLLPGQGARPQPGARVPRVGPAAGAPAWRNAVGVAPERSVRAAIFSPLHATDRGPGRPQLSPPGSADPHPARQGRPDPARRLHPRCRALRPDDRHRPLGDPRRVPPCGQRQPRCATGPGHSPGAILDQPVGHVAGRRGPARLHRRPVRRIRRIHGRPESPRLSLFARRLRQRPVLVCVFKSAAGRLSQDRRRVHPRHRPQFRQPRHGQGHQRGGPRDGPVHGGGIRGGRHHAAGGAPAGPGLRPGLRGGRAAAAAGLTSRRLACLITPSPAIPKILIYINKFAFGTTYTACIYCDKATTAGESDAQQPTRQPPRSRRTRRSGDRFQNRFTRQHRLRQPVFHADQRLQRSGAAGPAAKHRPPSRHAGRSVCRPVGLDPGRHALDWHRQEPLQERRPLLGARQHHADPRTRQDHRLHVGARQGRAPADCRSGGGLPHHPQRRPPRHPHQERPADPSRPGAPAGAALPRVAGHAHLAGHQRGQRAATGRVRGRPDEQRRPRLRHLRRHLPRPADQRVPVVHAAGVDAGPAATGATGRAGDCRRRPHRQFRHPRHRRGGPAAARAATDEQQPDRHHPRRARQRGNHGRGHAPDCGRQRGSFRPHRGAGRQPGRDGVQRRAVLGHRQAECRQLGASQPAGRQRLVAQDRRHHRPDRGHRVPDQYPGAQRRRGSGPGGRTGPRFRGRGRRSAQPGAAQRHRRQGHQEPDRRLGGQSQRRHGAGGSRRRHHETGGGLGAAGDRHHARNLDCLARTKHRRGPGQFGHRPHGPGDAAKRRAGRGSGRRHRQPGRGSGRPDPGRQPVQVRPRTIAGARQRRPHPYCAGRQAPGRLTPLRPALHVVPHGRPLPARLRLRPVPGSGGGTAHAAQPATAVAVHPHPVLQHDLLLLRLQQDRHPRPRQGRHLPGLPETGARHAGPPVCRHGPDRAAALRRRHADLPERPPDGRPDELSARELRFRIRCAGRILDRDRSAHRHARAHPRAARARFQPRQPGRAGFRPRRAASRQPHPARARNPRRHGCRARCRLPLDQHRPDLRFAAADHGQHDAHAGPAPHSRRRPAQRGRQARFAGAVHRPPVRGRLCVHRHGPLRQARRRAGRGAAPGPPAAQLPGLFHARRGGPDRVRRVGHQRGGRHLQPERKNPGSVLRQAGRRGAARHPGHQARQRRPAAPHRDPETDVQFRPVDRFARTGVSHHVPALLCRRARQTAGLRGRRFADHRPAVDQRHAQGPPADTQYLHAPARVPGRPGRQRPLRGHVRRHRGRDHGQRRQPWRHAHRSGADAGQCAGGRCRLAAGARAGVQHRPHRQLHAGRRHGRRPGGRRPEPGAPGRRAAGLLLAGQPDAGRPGPVSDERVARAGVAGTRRPRAVAARPAGRGAPDETADAGHPCTPGAGAGRAVGLAAVRHGLQRAAHRHAQRGCLERRRRDAGFWPGHAAHAHDPGPAGRARAARHAPACRARCLRRCRAGRRCARAVLSLRPAAACRRQHGRRRPLAGGYRRRVARHVLSRLRGRGANHRRPGAKCLLPRALQLCRQRRRRAPGPARAATVRQRRPALCARCRQPRIDVCRGRHPLRRLRMADRAPAGAPAGRDRRPAQRGHRTPVRALAIGRVPARRHPGRAARDRLHGLPVRRRPPRGAAKTGGAHAGPAIVRGRAVDDAGHDVRGAGVPGARRRHARRQHGVADAVGQPAAHHPGRRLCRAAVLARRLGQPQGAHAGHGRAGGAGHCRRLWRQRGGHRARHGRRVVRLGHHVHLPAAVQPLVRAARAAPRGRGFGAPATCLAGVGHAAGRVSRPPRRHAGARRCAGARQRHHDQAGRGGGGRLRGHLRQHGARPVAAERRERARVQGPGRPAAGRRPQRRRRGAGARDTPRPGQHPVQPGQADRPCRARQAAPRPVGRPRGGLVRGGTAVAGAVHAGLLGLARRRPGARLADCHCRAGGVVPVRAVAGHAHRAGRRHRPPAAPGRAGNGRANAGNAAPRHPRGVRQDRHPHLWPSRVAGHRAAGRDARRLLPAGGRRPGRGQRPSAGARHRGGRPRGRRRTARGLARRGRHRGGGPGHRGGAAQPPLPAGQCRLHRRHCRRHAGTRAGARHRARRHARGQDGSAAQRRPRRAGAPRGRPAGHPHHRGRLPARGKAGVRQAAADEGRGGGHGGRRHQRRCRAERGRRLVCHGRRRGPGASPCGCGAAGRAPGRRGRQRARGCAHHARDPPEPGLGQPVQRDRDPGGGAGPAQSVAVGRGHGGQFGGGGGQCVAAAPAVKKTPGTLMEALLLLIPLSVLLVFIALWIFFRASDDGQFDDLFREQHHVQHLAQVIDAVRAAGAGLEANHALHRGHVAEAPQAKRGFQVHQLFGQLVQRPVCARVPVHGGPGGLDRIVRLHRPVPRTVQAALVHGQAAARHHHDGLVVDRWRLQCPLEHRMRCRLVLVHLQVGAVLVPEQELDFAVLVRLEARGGAQVRADCRVFGWRHGGQHVPRVHQLVHDGRHAGQHFHRSRQLPAGDVVARAMQLVQHQLHPQFAGLVLDDEQQLVMLGRQRMLGGQDGIERQVVAVAHVVGEVELSAVVTRCLGVGLGVGRGLGRGGNSGAVRYRTFHDGLSFVWWESGDRIALGVDLVIGTVEDILEHHHRVPHVPVTGVQRRKAEAHHLRFAVVADHAARDQRLHHRVAVRMGHADLAAALGMGTGRDHRQRMRAAMLFQQRDEQVRQRQRFVAQGSHRHLVENVEPAFHQRQRRHRLGAAQRAPDAAGRRVRRLHGKRLAVRPPARERLFELFLVALGHPDEGWRAGTAVEEFIGAAHGKVGVGGIELHVHGAGRMGQVPQRQRAGRVDLRGGGRHVEHAARAVVDVGEHHHGHLLAGVACQRGGQVGPRVEQRQFIAAFEPAQQAFGHVDIAGEVVAFGNDHAPAGSFRVPGLHLERGGQRLEQVDGRGIGNHDLVRPGPHQRRQQVAEAGGQVVPAGRVPAADQALAPLVGNQLLGPLQRHCRARAQRVTVEIMHRLLIGQRLDDFPALHDERHVFQRADIGQRIVAHGDQVGIAARRDAADVLRCADQGGRIAGGHQDRIDRLDAGLHQQREFLAVAARLVGAERHLDAGAIGRARVLDGAGRHEPGLGGGRRRQPLGVLEGDLQTAVGHQQRGHEIRAVLFHELEAVGLAEGHVLDRIGAQAAGLLDGVLAVRMRGHLHAQRMRGGHHGAHFGVGHGRAFRIVVDAQHAAAGHDLDQVGAFAVQAAHGFDRLVGAIDDGFVPVRVIEFRVEPVALVAMAAGRTQHIARDVQTRPGNEALGDGFFQAHDHLGRGAQVAHGRKAEVEQHAGVAHGAEGQVGGRRRKPPGQAVGLGTDHAVRHVHVGVDQAGQHGGAGQVHHLGAGRRDEAALHGGNAVVGDQDRHAVGNLARDGVDQMTGVDHHVPGHGGRAQAHQGGGQGDGQRLQFHRDFLIVNRLAGTDEAGETTAGLRGSCAMDCNDRHVTPSWTSLRGQRSSPAALECS</sequence>
<feature type="compositionally biased region" description="Basic residues" evidence="1">
    <location>
        <begin position="3440"/>
        <end position="3451"/>
    </location>
</feature>
<dbReference type="SUPFAM" id="SSF56235">
    <property type="entry name" value="N-terminal nucleophile aminohydrolases (Ntn hydrolases)"/>
    <property type="match status" value="1"/>
</dbReference>
<feature type="compositionally biased region" description="Basic residues" evidence="1">
    <location>
        <begin position="4179"/>
        <end position="4193"/>
    </location>
</feature>
<dbReference type="Pfam" id="PF03597">
    <property type="entry name" value="FixS"/>
    <property type="match status" value="1"/>
</dbReference>
<dbReference type="Gene3D" id="3.60.20.10">
    <property type="entry name" value="Glutamine Phosphoribosylpyrophosphate, subunit 1, domain 1"/>
    <property type="match status" value="1"/>
</dbReference>
<feature type="compositionally biased region" description="Low complexity" evidence="1">
    <location>
        <begin position="4062"/>
        <end position="4076"/>
    </location>
</feature>
<feature type="region of interest" description="Disordered" evidence="1">
    <location>
        <begin position="5180"/>
        <end position="5199"/>
    </location>
</feature>
<comment type="caution">
    <text evidence="3">The sequence shown here is derived from an EMBL/GenBank/DDBJ whole genome shotgun (WGS) entry which is preliminary data.</text>
</comment>
<feature type="compositionally biased region" description="Basic residues" evidence="1">
    <location>
        <begin position="5627"/>
        <end position="5652"/>
    </location>
</feature>
<feature type="compositionally biased region" description="Basic residues" evidence="1">
    <location>
        <begin position="4848"/>
        <end position="4877"/>
    </location>
</feature>
<feature type="compositionally biased region" description="Basic residues" evidence="1">
    <location>
        <begin position="5706"/>
        <end position="5730"/>
    </location>
</feature>
<feature type="region of interest" description="Disordered" evidence="1">
    <location>
        <begin position="3655"/>
        <end position="3749"/>
    </location>
</feature>
<feature type="region of interest" description="Disordered" evidence="1">
    <location>
        <begin position="4642"/>
        <end position="4778"/>
    </location>
</feature>
<feature type="region of interest" description="Disordered" evidence="1">
    <location>
        <begin position="887"/>
        <end position="988"/>
    </location>
</feature>
<feature type="compositionally biased region" description="Basic residues" evidence="1">
    <location>
        <begin position="3799"/>
        <end position="3817"/>
    </location>
</feature>
<feature type="region of interest" description="Disordered" evidence="1">
    <location>
        <begin position="1738"/>
        <end position="1782"/>
    </location>
</feature>
<feature type="compositionally biased region" description="Basic residues" evidence="1">
    <location>
        <begin position="5548"/>
        <end position="5558"/>
    </location>
</feature>
<feature type="region of interest" description="Disordered" evidence="1">
    <location>
        <begin position="4233"/>
        <end position="4432"/>
    </location>
</feature>
<feature type="compositionally biased region" description="Pro residues" evidence="1">
    <location>
        <begin position="1746"/>
        <end position="1756"/>
    </location>
</feature>
<feature type="compositionally biased region" description="Low complexity" evidence="1">
    <location>
        <begin position="4586"/>
        <end position="4597"/>
    </location>
</feature>
<evidence type="ECO:0000259" key="2">
    <source>
        <dbReference type="PROSITE" id="PS51278"/>
    </source>
</evidence>
<feature type="region of interest" description="Disordered" evidence="1">
    <location>
        <begin position="3440"/>
        <end position="3567"/>
    </location>
</feature>
<feature type="region of interest" description="Disordered" evidence="1">
    <location>
        <begin position="2404"/>
        <end position="2424"/>
    </location>
</feature>
<feature type="region of interest" description="Disordered" evidence="1">
    <location>
        <begin position="4004"/>
        <end position="4219"/>
    </location>
</feature>
<feature type="compositionally biased region" description="Basic and acidic residues" evidence="1">
    <location>
        <begin position="3469"/>
        <end position="3484"/>
    </location>
</feature>
<evidence type="ECO:0000313" key="3">
    <source>
        <dbReference type="EMBL" id="GEU28320.1"/>
    </source>
</evidence>
<feature type="compositionally biased region" description="Basic residues" evidence="1">
    <location>
        <begin position="4655"/>
        <end position="4666"/>
    </location>
</feature>
<dbReference type="InterPro" id="IPR029055">
    <property type="entry name" value="Ntn_hydrolases_N"/>
</dbReference>
<dbReference type="GO" id="GO:0005829">
    <property type="term" value="C:cytosol"/>
    <property type="evidence" value="ECO:0007669"/>
    <property type="project" value="TreeGrafter"/>
</dbReference>
<feature type="compositionally biased region" description="Basic residues" evidence="1">
    <location>
        <begin position="3964"/>
        <end position="3974"/>
    </location>
</feature>
<feature type="compositionally biased region" description="Basic residues" evidence="1">
    <location>
        <begin position="4572"/>
        <end position="4585"/>
    </location>
</feature>
<accession>A0A699GF28</accession>
<feature type="compositionally biased region" description="Basic residues" evidence="1">
    <location>
        <begin position="3510"/>
        <end position="3519"/>
    </location>
</feature>
<feature type="region of interest" description="Disordered" evidence="1">
    <location>
        <begin position="5386"/>
        <end position="5503"/>
    </location>
</feature>
<feature type="compositionally biased region" description="Basic residues" evidence="1">
    <location>
        <begin position="2905"/>
        <end position="2914"/>
    </location>
</feature>
<feature type="compositionally biased region" description="Basic residues" evidence="1">
    <location>
        <begin position="3121"/>
        <end position="3144"/>
    </location>
</feature>
<feature type="compositionally biased region" description="Low complexity" evidence="1">
    <location>
        <begin position="3520"/>
        <end position="3532"/>
    </location>
</feature>
<dbReference type="InterPro" id="IPR004714">
    <property type="entry name" value="Cyt_oxidase_maturation_cbb3"/>
</dbReference>
<feature type="compositionally biased region" description="Basic residues" evidence="1">
    <location>
        <begin position="4105"/>
        <end position="4115"/>
    </location>
</feature>
<feature type="region of interest" description="Disordered" evidence="1">
    <location>
        <begin position="4571"/>
        <end position="4623"/>
    </location>
</feature>
<feature type="region of interest" description="Disordered" evidence="1">
    <location>
        <begin position="4957"/>
        <end position="4991"/>
    </location>
</feature>
<feature type="compositionally biased region" description="Basic and acidic residues" evidence="1">
    <location>
        <begin position="4814"/>
        <end position="4826"/>
    </location>
</feature>
<feature type="region of interest" description="Disordered" evidence="1">
    <location>
        <begin position="3908"/>
        <end position="3982"/>
    </location>
</feature>
<feature type="compositionally biased region" description="Basic residues" evidence="1">
    <location>
        <begin position="4676"/>
        <end position="4698"/>
    </location>
</feature>
<feature type="compositionally biased region" description="Low complexity" evidence="1">
    <location>
        <begin position="5609"/>
        <end position="5626"/>
    </location>
</feature>
<feature type="compositionally biased region" description="Basic residues" evidence="1">
    <location>
        <begin position="3170"/>
        <end position="3179"/>
    </location>
</feature>
<feature type="compositionally biased region" description="Low complexity" evidence="1">
    <location>
        <begin position="887"/>
        <end position="903"/>
    </location>
</feature>
<feature type="region of interest" description="Disordered" evidence="1">
    <location>
        <begin position="2852"/>
        <end position="3195"/>
    </location>
</feature>
<feature type="compositionally biased region" description="Basic residues" evidence="1">
    <location>
        <begin position="4750"/>
        <end position="4770"/>
    </location>
</feature>
<feature type="compositionally biased region" description="Basic residues" evidence="1">
    <location>
        <begin position="967"/>
        <end position="979"/>
    </location>
</feature>
<feature type="compositionally biased region" description="Basic residues" evidence="1">
    <location>
        <begin position="5672"/>
        <end position="5696"/>
    </location>
</feature>
<feature type="compositionally biased region" description="Low complexity" evidence="1">
    <location>
        <begin position="3620"/>
        <end position="3630"/>
    </location>
</feature>
<dbReference type="EMBL" id="BKCJ010000004">
    <property type="protein sequence ID" value="GEU28320.1"/>
    <property type="molecule type" value="Genomic_DNA"/>
</dbReference>
<feature type="compositionally biased region" description="Basic residues" evidence="1">
    <location>
        <begin position="3301"/>
        <end position="3349"/>
    </location>
</feature>
<feature type="region of interest" description="Disordered" evidence="1">
    <location>
        <begin position="3259"/>
        <end position="3396"/>
    </location>
</feature>
<feature type="compositionally biased region" description="Basic residues" evidence="1">
    <location>
        <begin position="3076"/>
        <end position="3092"/>
    </location>
</feature>
<feature type="region of interest" description="Disordered" evidence="1">
    <location>
        <begin position="4497"/>
        <end position="4526"/>
    </location>
</feature>
<feature type="compositionally biased region" description="Basic residues" evidence="1">
    <location>
        <begin position="5765"/>
        <end position="5774"/>
    </location>
</feature>
<feature type="region of interest" description="Disordered" evidence="1">
    <location>
        <begin position="1795"/>
        <end position="1844"/>
    </location>
</feature>
<gene>
    <name evidence="3" type="ORF">Tci_000298</name>
</gene>
<feature type="compositionally biased region" description="Basic residues" evidence="1">
    <location>
        <begin position="4378"/>
        <end position="4391"/>
    </location>
</feature>
<feature type="compositionally biased region" description="Basic and acidic residues" evidence="1">
    <location>
        <begin position="801"/>
        <end position="812"/>
    </location>
</feature>
<feature type="compositionally biased region" description="Basic and acidic residues" evidence="1">
    <location>
        <begin position="4010"/>
        <end position="4022"/>
    </location>
</feature>
<feature type="compositionally biased region" description="Low complexity" evidence="1">
    <location>
        <begin position="4957"/>
        <end position="4976"/>
    </location>
</feature>
<feature type="compositionally biased region" description="Basic residues" evidence="1">
    <location>
        <begin position="4148"/>
        <end position="4162"/>
    </location>
</feature>
<dbReference type="PANTHER" id="PTHR43284:SF1">
    <property type="entry name" value="ASPARAGINE SYNTHETASE"/>
    <property type="match status" value="1"/>
</dbReference>
<feature type="region of interest" description="Disordered" evidence="1">
    <location>
        <begin position="6323"/>
        <end position="6343"/>
    </location>
</feature>